<proteinExistence type="predicted"/>
<keyword evidence="3" id="KW-1185">Reference proteome</keyword>
<evidence type="ECO:0000313" key="3">
    <source>
        <dbReference type="Proteomes" id="UP001162156"/>
    </source>
</evidence>
<keyword evidence="1" id="KW-0472">Membrane</keyword>
<evidence type="ECO:0000256" key="1">
    <source>
        <dbReference type="SAM" id="Phobius"/>
    </source>
</evidence>
<dbReference type="EMBL" id="JANEYF010000847">
    <property type="protein sequence ID" value="KAJ8967634.1"/>
    <property type="molecule type" value="Genomic_DNA"/>
</dbReference>
<keyword evidence="1" id="KW-0812">Transmembrane</keyword>
<reference evidence="2" key="1">
    <citation type="journal article" date="2023" name="Insect Mol. Biol.">
        <title>Genome sequencing provides insights into the evolution of gene families encoding plant cell wall-degrading enzymes in longhorned beetles.</title>
        <authorList>
            <person name="Shin N.R."/>
            <person name="Okamura Y."/>
            <person name="Kirsch R."/>
            <person name="Pauchet Y."/>
        </authorList>
    </citation>
    <scope>NUCLEOTIDE SEQUENCE</scope>
    <source>
        <strain evidence="2">RBIC_L_NR</strain>
    </source>
</reference>
<comment type="caution">
    <text evidence="2">The sequence shown here is derived from an EMBL/GenBank/DDBJ whole genome shotgun (WGS) entry which is preliminary data.</text>
</comment>
<name>A0AAV8ZNQ7_9CUCU</name>
<sequence length="96" mass="11714">MKCEIKEKNDLDNSTKTTRCFKNIQKFITISAENPRCFECFRSDVSIREEQDRHLNSYYYMIHPFSKFRLWYEIWLIFLYTSVLTTKPVDAGFFFK</sequence>
<dbReference type="AlphaFoldDB" id="A0AAV8ZNQ7"/>
<dbReference type="Proteomes" id="UP001162156">
    <property type="component" value="Unassembled WGS sequence"/>
</dbReference>
<organism evidence="2 3">
    <name type="scientific">Rhamnusium bicolor</name>
    <dbReference type="NCBI Taxonomy" id="1586634"/>
    <lineage>
        <taxon>Eukaryota</taxon>
        <taxon>Metazoa</taxon>
        <taxon>Ecdysozoa</taxon>
        <taxon>Arthropoda</taxon>
        <taxon>Hexapoda</taxon>
        <taxon>Insecta</taxon>
        <taxon>Pterygota</taxon>
        <taxon>Neoptera</taxon>
        <taxon>Endopterygota</taxon>
        <taxon>Coleoptera</taxon>
        <taxon>Polyphaga</taxon>
        <taxon>Cucujiformia</taxon>
        <taxon>Chrysomeloidea</taxon>
        <taxon>Cerambycidae</taxon>
        <taxon>Lepturinae</taxon>
        <taxon>Rhagiini</taxon>
        <taxon>Rhamnusium</taxon>
    </lineage>
</organism>
<accession>A0AAV8ZNQ7</accession>
<evidence type="ECO:0000313" key="2">
    <source>
        <dbReference type="EMBL" id="KAJ8967634.1"/>
    </source>
</evidence>
<feature type="transmembrane region" description="Helical" evidence="1">
    <location>
        <begin position="70"/>
        <end position="89"/>
    </location>
</feature>
<gene>
    <name evidence="2" type="ORF">NQ314_002753</name>
</gene>
<protein>
    <submittedName>
        <fullName evidence="2">Uncharacterized protein</fullName>
    </submittedName>
</protein>
<keyword evidence="1" id="KW-1133">Transmembrane helix</keyword>